<dbReference type="Proteomes" id="UP000295674">
    <property type="component" value="Unassembled WGS sequence"/>
</dbReference>
<comment type="caution">
    <text evidence="1">The sequence shown here is derived from an EMBL/GenBank/DDBJ whole genome shotgun (WGS) entry which is preliminary data.</text>
</comment>
<organism evidence="1 2">
    <name type="scientific">Saccharopolyspora terrae</name>
    <dbReference type="NCBI Taxonomy" id="2530384"/>
    <lineage>
        <taxon>Bacteria</taxon>
        <taxon>Bacillati</taxon>
        <taxon>Actinomycetota</taxon>
        <taxon>Actinomycetes</taxon>
        <taxon>Pseudonocardiales</taxon>
        <taxon>Pseudonocardiaceae</taxon>
        <taxon>Saccharopolyspora</taxon>
    </lineage>
</organism>
<evidence type="ECO:0000313" key="1">
    <source>
        <dbReference type="EMBL" id="TDD05325.1"/>
    </source>
</evidence>
<gene>
    <name evidence="1" type="ORF">E1181_15515</name>
</gene>
<dbReference type="RefSeq" id="WP_132675388.1">
    <property type="nucleotide sequence ID" value="NZ_SMKS01000024.1"/>
</dbReference>
<sequence length="100" mass="11194">MTHPNRRADRARDGIRSVLVATDFSDGAGTVVLAVDASRRSFQAAPFALIMVLMCVSVGKDLRTDGLVERRRRADDLLAKLVESEYREDRPPEQDPPDRQ</sequence>
<evidence type="ECO:0000313" key="2">
    <source>
        <dbReference type="Proteomes" id="UP000295674"/>
    </source>
</evidence>
<dbReference type="EMBL" id="SMKS01000024">
    <property type="protein sequence ID" value="TDD05325.1"/>
    <property type="molecule type" value="Genomic_DNA"/>
</dbReference>
<name>A0A4R4VSK2_9PSEU</name>
<dbReference type="AlphaFoldDB" id="A0A4R4VSK2"/>
<protein>
    <submittedName>
        <fullName evidence="1">Uncharacterized protein</fullName>
    </submittedName>
</protein>
<accession>A0A4R4VSK2</accession>
<proteinExistence type="predicted"/>
<reference evidence="1 2" key="1">
    <citation type="submission" date="2019-03" db="EMBL/GenBank/DDBJ databases">
        <title>Draft genome sequences of novel Actinobacteria.</title>
        <authorList>
            <person name="Sahin N."/>
            <person name="Ay H."/>
            <person name="Saygin H."/>
        </authorList>
    </citation>
    <scope>NUCLEOTIDE SEQUENCE [LARGE SCALE GENOMIC DNA]</scope>
    <source>
        <strain evidence="1 2">16K309</strain>
    </source>
</reference>
<keyword evidence="2" id="KW-1185">Reference proteome</keyword>